<sequence>MEKQDFKFYYEFYKLDSNGRSIEIENSVPFDHDDLEYTKGEIVYYLDVLDDINENDVAIVTYTDGIGGKVIEAKVYIDNRWEDLTDSEFLTSNKFLHITTSEQFSYLPPVNTLYKKPKVETWDDIIKNFRAFQEIDNGDNSQTFRKYSQFFHWYYWPEEELFAPSKFLGYKDTTIANYDSSGSGGETQNALSKFFTKLDKNSDEFKRLYRELQQVSKNNFKKDLSYKILDGKGGIYIPKTN</sequence>
<name>A0ABR8WNP7_9FLAO</name>
<comment type="caution">
    <text evidence="1">The sequence shown here is derived from an EMBL/GenBank/DDBJ whole genome shotgun (WGS) entry which is preliminary data.</text>
</comment>
<evidence type="ECO:0000313" key="1">
    <source>
        <dbReference type="EMBL" id="MBD8018707.1"/>
    </source>
</evidence>
<dbReference type="EMBL" id="JACSPS010000003">
    <property type="protein sequence ID" value="MBD8018707.1"/>
    <property type="molecule type" value="Genomic_DNA"/>
</dbReference>
<protein>
    <submittedName>
        <fullName evidence="1">Uncharacterized protein</fullName>
    </submittedName>
</protein>
<keyword evidence="2" id="KW-1185">Reference proteome</keyword>
<proteinExistence type="predicted"/>
<organism evidence="1 2">
    <name type="scientific">Kaistella pullorum</name>
    <dbReference type="NCBI Taxonomy" id="2763074"/>
    <lineage>
        <taxon>Bacteria</taxon>
        <taxon>Pseudomonadati</taxon>
        <taxon>Bacteroidota</taxon>
        <taxon>Flavobacteriia</taxon>
        <taxon>Flavobacteriales</taxon>
        <taxon>Weeksellaceae</taxon>
        <taxon>Chryseobacterium group</taxon>
        <taxon>Kaistella</taxon>
    </lineage>
</organism>
<accession>A0ABR8WNP7</accession>
<gene>
    <name evidence="1" type="ORF">H9628_09500</name>
</gene>
<dbReference type="RefSeq" id="WP_251833914.1">
    <property type="nucleotide sequence ID" value="NZ_JACSPS010000003.1"/>
</dbReference>
<reference evidence="1 2" key="1">
    <citation type="submission" date="2020-08" db="EMBL/GenBank/DDBJ databases">
        <title>A Genomic Blueprint of the Chicken Gut Microbiome.</title>
        <authorList>
            <person name="Gilroy R."/>
            <person name="Ravi A."/>
            <person name="Getino M."/>
            <person name="Pursley I."/>
            <person name="Horton D.L."/>
            <person name="Alikhan N.-F."/>
            <person name="Baker D."/>
            <person name="Gharbi K."/>
            <person name="Hall N."/>
            <person name="Watson M."/>
            <person name="Adriaenssens E.M."/>
            <person name="Foster-Nyarko E."/>
            <person name="Jarju S."/>
            <person name="Secka A."/>
            <person name="Antonio M."/>
            <person name="Oren A."/>
            <person name="Chaudhuri R."/>
            <person name="La Ragione R.M."/>
            <person name="Hildebrand F."/>
            <person name="Pallen M.J."/>
        </authorList>
    </citation>
    <scope>NUCLEOTIDE SEQUENCE [LARGE SCALE GENOMIC DNA]</scope>
    <source>
        <strain evidence="1 2">Sa1CVA4</strain>
    </source>
</reference>
<dbReference type="Proteomes" id="UP000626242">
    <property type="component" value="Unassembled WGS sequence"/>
</dbReference>
<evidence type="ECO:0000313" key="2">
    <source>
        <dbReference type="Proteomes" id="UP000626242"/>
    </source>
</evidence>